<dbReference type="PANTHER" id="PTHR43877:SF6">
    <property type="entry name" value="GCN5-RELATED N-ACETYLTRANSFERASE"/>
    <property type="match status" value="1"/>
</dbReference>
<dbReference type="InterPro" id="IPR016181">
    <property type="entry name" value="Acyl_CoA_acyltransferase"/>
</dbReference>
<gene>
    <name evidence="4" type="ORF">N177_3315</name>
</gene>
<evidence type="ECO:0000313" key="4">
    <source>
        <dbReference type="EMBL" id="ESR23247.1"/>
    </source>
</evidence>
<dbReference type="PANTHER" id="PTHR43877">
    <property type="entry name" value="AMINOALKYLPHOSPHONATE N-ACETYLTRANSFERASE-RELATED-RELATED"/>
    <property type="match status" value="1"/>
</dbReference>
<keyword evidence="5" id="KW-1185">Reference proteome</keyword>
<comment type="caution">
    <text evidence="4">The sequence shown here is derived from an EMBL/GenBank/DDBJ whole genome shotgun (WGS) entry which is preliminary data.</text>
</comment>
<evidence type="ECO:0000256" key="2">
    <source>
        <dbReference type="ARBA" id="ARBA00023315"/>
    </source>
</evidence>
<accession>V4QTZ3</accession>
<dbReference type="GO" id="GO:0016747">
    <property type="term" value="F:acyltransferase activity, transferring groups other than amino-acyl groups"/>
    <property type="evidence" value="ECO:0007669"/>
    <property type="project" value="InterPro"/>
</dbReference>
<dbReference type="STRING" id="631454.N177_3315"/>
<dbReference type="SUPFAM" id="SSF55729">
    <property type="entry name" value="Acyl-CoA N-acyltransferases (Nat)"/>
    <property type="match status" value="1"/>
</dbReference>
<dbReference type="EMBL" id="AWXZ01000039">
    <property type="protein sequence ID" value="ESR23247.1"/>
    <property type="molecule type" value="Genomic_DNA"/>
</dbReference>
<keyword evidence="1 4" id="KW-0808">Transferase</keyword>
<sequence>MSLRAAVREDARLLARLIDIAGEGIPSWLWSQGAAPGQSPLDYGTERACRETGGFSYRNATVAEFRGTPVGMMLGYVIPEPSDEERREVASLPAPIRPFVELEHRAVGTFYVNAVAVLPDRRGLGIGAKLLRAAEASARHAEAPETSIQVYSQNAGAVRLYERFGFRIVDRTPVILHPCPPHHDEDVLLMTKSVLA</sequence>
<organism evidence="4 5">
    <name type="scientific">Lutibaculum baratangense AMV1</name>
    <dbReference type="NCBI Taxonomy" id="631454"/>
    <lineage>
        <taxon>Bacteria</taxon>
        <taxon>Pseudomonadati</taxon>
        <taxon>Pseudomonadota</taxon>
        <taxon>Alphaproteobacteria</taxon>
        <taxon>Hyphomicrobiales</taxon>
        <taxon>Tepidamorphaceae</taxon>
        <taxon>Lutibaculum</taxon>
    </lineage>
</organism>
<dbReference type="Pfam" id="PF00583">
    <property type="entry name" value="Acetyltransf_1"/>
    <property type="match status" value="1"/>
</dbReference>
<dbReference type="Gene3D" id="3.40.630.30">
    <property type="match status" value="1"/>
</dbReference>
<dbReference type="Proteomes" id="UP000017819">
    <property type="component" value="Unassembled WGS sequence"/>
</dbReference>
<keyword evidence="2" id="KW-0012">Acyltransferase</keyword>
<evidence type="ECO:0000313" key="5">
    <source>
        <dbReference type="Proteomes" id="UP000017819"/>
    </source>
</evidence>
<proteinExistence type="predicted"/>
<evidence type="ECO:0000256" key="1">
    <source>
        <dbReference type="ARBA" id="ARBA00022679"/>
    </source>
</evidence>
<reference evidence="4 5" key="1">
    <citation type="journal article" date="2014" name="Genome Announc.">
        <title>Draft Genome Sequence of Lutibaculum baratangense Strain AMV1T, Isolated from a Mud Volcano in Andamans, India.</title>
        <authorList>
            <person name="Singh A."/>
            <person name="Sreenivas A."/>
            <person name="Sathyanarayana Reddy G."/>
            <person name="Pinnaka A.K."/>
            <person name="Shivaji S."/>
        </authorList>
    </citation>
    <scope>NUCLEOTIDE SEQUENCE [LARGE SCALE GENOMIC DNA]</scope>
    <source>
        <strain evidence="4 5">AMV1</strain>
    </source>
</reference>
<dbReference type="eggNOG" id="COG0456">
    <property type="taxonomic scope" value="Bacteria"/>
</dbReference>
<evidence type="ECO:0000259" key="3">
    <source>
        <dbReference type="PROSITE" id="PS51186"/>
    </source>
</evidence>
<dbReference type="AlphaFoldDB" id="V4QTZ3"/>
<feature type="domain" description="N-acetyltransferase" evidence="3">
    <location>
        <begin position="1"/>
        <end position="195"/>
    </location>
</feature>
<dbReference type="CDD" id="cd04301">
    <property type="entry name" value="NAT_SF"/>
    <property type="match status" value="1"/>
</dbReference>
<dbReference type="PROSITE" id="PS51186">
    <property type="entry name" value="GNAT"/>
    <property type="match status" value="1"/>
</dbReference>
<dbReference type="InterPro" id="IPR050832">
    <property type="entry name" value="Bact_Acetyltransf"/>
</dbReference>
<protein>
    <submittedName>
        <fullName evidence="4">Acetyltransferase, GNAT family protein</fullName>
    </submittedName>
</protein>
<dbReference type="InterPro" id="IPR000182">
    <property type="entry name" value="GNAT_dom"/>
</dbReference>
<name>V4QTZ3_9HYPH</name>